<sequence length="195" mass="21979">MRALHIISSPRGKQSYSRGLSSAIVERLLERNIVKTVVERNLIENVTPHLDEVLVKEFYKIPEKTDSNPILSYADSIFCEIKEADVIVIGTPMHNLGVSAPLKAWIDQLVRFGITYGYGNDGKRYGYLKGKKVYLAIASGGRSADWPENFEFIASYIKAVFNAYLGITDIYTFRIEGTASNNFEANYEEIIKSLK</sequence>
<proteinExistence type="predicted"/>
<gene>
    <name evidence="1" type="ORF">J2X78_000553</name>
</gene>
<reference evidence="1" key="1">
    <citation type="submission" date="2023-07" db="EMBL/GenBank/DDBJ databases">
        <title>Sorghum-associated microbial communities from plants grown in Nebraska, USA.</title>
        <authorList>
            <person name="Schachtman D."/>
        </authorList>
    </citation>
    <scope>NUCLEOTIDE SEQUENCE</scope>
    <source>
        <strain evidence="1">2697</strain>
    </source>
</reference>
<keyword evidence="2" id="KW-1185">Reference proteome</keyword>
<dbReference type="EC" id="1.7.-.-" evidence="1"/>
<comment type="caution">
    <text evidence="1">The sequence shown here is derived from an EMBL/GenBank/DDBJ whole genome shotgun (WGS) entry which is preliminary data.</text>
</comment>
<dbReference type="EMBL" id="JAVDTF010000001">
    <property type="protein sequence ID" value="MDR6782001.1"/>
    <property type="molecule type" value="Genomic_DNA"/>
</dbReference>
<evidence type="ECO:0000313" key="1">
    <source>
        <dbReference type="EMBL" id="MDR6782001.1"/>
    </source>
</evidence>
<organism evidence="1 2">
    <name type="scientific">Pedobacter africanus</name>
    <dbReference type="NCBI Taxonomy" id="151894"/>
    <lineage>
        <taxon>Bacteria</taxon>
        <taxon>Pseudomonadati</taxon>
        <taxon>Bacteroidota</taxon>
        <taxon>Sphingobacteriia</taxon>
        <taxon>Sphingobacteriales</taxon>
        <taxon>Sphingobacteriaceae</taxon>
        <taxon>Pedobacter</taxon>
    </lineage>
</organism>
<evidence type="ECO:0000313" key="2">
    <source>
        <dbReference type="Proteomes" id="UP001246858"/>
    </source>
</evidence>
<name>A0ACC6KS13_9SPHI</name>
<keyword evidence="1" id="KW-0560">Oxidoreductase</keyword>
<protein>
    <submittedName>
        <fullName evidence="1">FMN-dependent NADH-azoreductase</fullName>
        <ecNumber evidence="1">1.7.-.-</ecNumber>
    </submittedName>
</protein>
<dbReference type="Proteomes" id="UP001246858">
    <property type="component" value="Unassembled WGS sequence"/>
</dbReference>
<accession>A0ACC6KS13</accession>